<protein>
    <submittedName>
        <fullName evidence="7">WD40 repeat protein</fullName>
    </submittedName>
</protein>
<feature type="repeat" description="WD" evidence="3">
    <location>
        <begin position="758"/>
        <end position="790"/>
    </location>
</feature>
<dbReference type="SUPFAM" id="SSF50998">
    <property type="entry name" value="Quinoprotein alcohol dehydrogenase-like"/>
    <property type="match status" value="1"/>
</dbReference>
<keyword evidence="2" id="KW-0677">Repeat</keyword>
<keyword evidence="1 3" id="KW-0853">WD repeat</keyword>
<sequence length="1278" mass="137000">MTSEQDREQSDERRTSNRIDGEVHGAAFQARDIEGDVYLAGHDLSVELHEHYGAGFTGARRACADTAADVCPYPTGMAPFRAEQHDWFFGRDCLTAELVDRLDRRLQGAGGLLMVVAPSGAGKSSLLQAGLVSRLEAGALTGSRNWPRWFLTPSSRPMTALAAEIADFLDVTHEEASRIAREPDHCRHRIHQVVQRRAAAGDPESARLVLIVDQLEELFTMCRDQTERELFVDLISRLAQRGPGAQPAAALVVCGLRADFYARCADYPQLCRALQDDQIFVGPLSRDGLRDAIVNPLARAKLRIEPGLVDLLLRDLGATSATDAGAGYEAGRLPLLAHALRATWRERHGRTLTVEGYRATGGIEHAVATSADRVFTALGVDERRIARTVFLRLIKIGDGMEDTRLRVPRTEIHAHVGDSQPVATVVDAFTRARLLTQTEHTVEITHEALLRAWPLLHGWVDADRAGNLRRQELEEAATRWESDGRDAEVLLAGNRLDGLLEWRRDYTDDVSPLAHEFLEASSRYQRRRERKRRGLLALLAAVALFASGAVGFAYQQKDQAAALREAATFGHVVAQADRIRGADASLAAQLDLAAYRMQPGNHALATNLLATENLALSTPLTGHTGAVHATAFSPTRPVVASGSSDGTVRLWDISDLTRPVPIGPPLLGHTKAVNSVAFSPDGHTLASAGSDGSVRLWKVGDPAHPVAVPHNGSDHPGIIYSVAFSPGGDTLASANDDGTVRLWDITGDTRLIPVNPVLPGPVGIAYSVTFSPDGHTLATANSDGTLRLWKFTRSSGPVRLGKPIPAHTDFAQAVTFSPDGHLLVSAGRDRTVRLWDVTDPVHPTPVGGALTGHTGAVYSVTTSPDGRLLASASGDGTVRLWNITNPAHPVALGRPLSGHTGAVGSVVFSPDNRTLATAGDDHTVRLWTLPDTTLVGHTEPVTAVVVSPTGHFAASAGGDGTVRLWDLANPVRPGHLGDPWDVSAKPVNALAFRPDGQVLATAGGDGKVRLWDLTDPVHPVRLGRPLTVSVKQVDSVDFSPDGTMLATTGGNDTVRLWNVATPGRPVPLGRPFAGHAATFSPDGRVLASAGTDQTVQLWDIANPAQPVLDGAPLIGHTNEILAVTFSPDGRTLATSGADQTVRLWNVADPRRATEWGPPLVGHTDSVRSLTFSLDSRTLASASSDQTIQLWDLTDPAHATTDQALTGPALENTSVEFGRGNILLSGSADETLRVWTLDVGQAIARLCAATRNVLTPQRWRQYVSAETPYEEPCPHKLDP</sequence>
<dbReference type="SMART" id="SM00320">
    <property type="entry name" value="WD40"/>
    <property type="match status" value="14"/>
</dbReference>
<dbReference type="Pfam" id="PF20703">
    <property type="entry name" value="nSTAND1"/>
    <property type="match status" value="1"/>
</dbReference>
<feature type="repeat" description="WD" evidence="3">
    <location>
        <begin position="1026"/>
        <end position="1061"/>
    </location>
</feature>
<feature type="repeat" description="WD" evidence="3">
    <location>
        <begin position="896"/>
        <end position="929"/>
    </location>
</feature>
<keyword evidence="5" id="KW-0472">Membrane</keyword>
<feature type="repeat" description="WD" evidence="3">
    <location>
        <begin position="934"/>
        <end position="967"/>
    </location>
</feature>
<dbReference type="PANTHER" id="PTHR19848">
    <property type="entry name" value="WD40 REPEAT PROTEIN"/>
    <property type="match status" value="1"/>
</dbReference>
<dbReference type="InterPro" id="IPR049052">
    <property type="entry name" value="nSTAND1"/>
</dbReference>
<name>A0ABR9HR64_9PSEU</name>
<feature type="repeat" description="WD" evidence="3">
    <location>
        <begin position="1079"/>
        <end position="1100"/>
    </location>
</feature>
<evidence type="ECO:0000256" key="4">
    <source>
        <dbReference type="SAM" id="MobiDB-lite"/>
    </source>
</evidence>
<dbReference type="CDD" id="cd00200">
    <property type="entry name" value="WD40"/>
    <property type="match status" value="2"/>
</dbReference>
<dbReference type="InterPro" id="IPR001680">
    <property type="entry name" value="WD40_rpt"/>
</dbReference>
<feature type="repeat" description="WD" evidence="3">
    <location>
        <begin position="712"/>
        <end position="753"/>
    </location>
</feature>
<evidence type="ECO:0000313" key="7">
    <source>
        <dbReference type="EMBL" id="MBE1493252.1"/>
    </source>
</evidence>
<dbReference type="InterPro" id="IPR015943">
    <property type="entry name" value="WD40/YVTN_repeat-like_dom_sf"/>
</dbReference>
<evidence type="ECO:0000256" key="5">
    <source>
        <dbReference type="SAM" id="Phobius"/>
    </source>
</evidence>
<gene>
    <name evidence="7" type="ORF">H4696_000352</name>
</gene>
<dbReference type="PRINTS" id="PR00320">
    <property type="entry name" value="GPROTEINBRPT"/>
</dbReference>
<feature type="repeat" description="WD" evidence="3">
    <location>
        <begin position="987"/>
        <end position="1013"/>
    </location>
</feature>
<feature type="repeat" description="WD" evidence="3">
    <location>
        <begin position="1219"/>
        <end position="1244"/>
    </location>
</feature>
<dbReference type="Gene3D" id="3.40.50.300">
    <property type="entry name" value="P-loop containing nucleotide triphosphate hydrolases"/>
    <property type="match status" value="1"/>
</dbReference>
<comment type="caution">
    <text evidence="7">The sequence shown here is derived from an EMBL/GenBank/DDBJ whole genome shotgun (WGS) entry which is preliminary data.</text>
</comment>
<evidence type="ECO:0000256" key="2">
    <source>
        <dbReference type="ARBA" id="ARBA00022737"/>
    </source>
</evidence>
<dbReference type="SUPFAM" id="SSF50978">
    <property type="entry name" value="WD40 repeat-like"/>
    <property type="match status" value="1"/>
</dbReference>
<dbReference type="EMBL" id="JADBEG010000001">
    <property type="protein sequence ID" value="MBE1493252.1"/>
    <property type="molecule type" value="Genomic_DNA"/>
</dbReference>
<dbReference type="Proteomes" id="UP000631670">
    <property type="component" value="Unassembled WGS sequence"/>
</dbReference>
<feature type="repeat" description="WD" evidence="3">
    <location>
        <begin position="620"/>
        <end position="654"/>
    </location>
</feature>
<dbReference type="RefSeq" id="WP_143265347.1">
    <property type="nucleotide sequence ID" value="NZ_JADBEG010000001.1"/>
</dbReference>
<dbReference type="InterPro" id="IPR036322">
    <property type="entry name" value="WD40_repeat_dom_sf"/>
</dbReference>
<dbReference type="PROSITE" id="PS50294">
    <property type="entry name" value="WD_REPEATS_REGION"/>
    <property type="match status" value="12"/>
</dbReference>
<accession>A0ABR9HR64</accession>
<dbReference type="PANTHER" id="PTHR19848:SF8">
    <property type="entry name" value="F-BOX AND WD REPEAT DOMAIN CONTAINING 7"/>
    <property type="match status" value="1"/>
</dbReference>
<feature type="region of interest" description="Disordered" evidence="4">
    <location>
        <begin position="1"/>
        <end position="21"/>
    </location>
</feature>
<dbReference type="PROSITE" id="PS50082">
    <property type="entry name" value="WD_REPEATS_2"/>
    <property type="match status" value="14"/>
</dbReference>
<feature type="repeat" description="WD" evidence="3">
    <location>
        <begin position="666"/>
        <end position="699"/>
    </location>
</feature>
<evidence type="ECO:0000256" key="3">
    <source>
        <dbReference type="PROSITE-ProRule" id="PRU00221"/>
    </source>
</evidence>
<dbReference type="SUPFAM" id="SSF52540">
    <property type="entry name" value="P-loop containing nucleoside triphosphate hydrolases"/>
    <property type="match status" value="1"/>
</dbReference>
<keyword evidence="5" id="KW-1133">Transmembrane helix</keyword>
<dbReference type="Gene3D" id="2.130.10.10">
    <property type="entry name" value="YVTN repeat-like/Quinoprotein amine dehydrogenase"/>
    <property type="match status" value="6"/>
</dbReference>
<feature type="repeat" description="WD" evidence="3">
    <location>
        <begin position="850"/>
        <end position="885"/>
    </location>
</feature>
<dbReference type="InterPro" id="IPR019775">
    <property type="entry name" value="WD40_repeat_CS"/>
</dbReference>
<reference evidence="7 8" key="1">
    <citation type="submission" date="2020-10" db="EMBL/GenBank/DDBJ databases">
        <title>Sequencing the genomes of 1000 actinobacteria strains.</title>
        <authorList>
            <person name="Klenk H.-P."/>
        </authorList>
    </citation>
    <scope>NUCLEOTIDE SEQUENCE [LARGE SCALE GENOMIC DNA]</scope>
    <source>
        <strain evidence="7 8">DSM 44653</strain>
    </source>
</reference>
<evidence type="ECO:0000313" key="8">
    <source>
        <dbReference type="Proteomes" id="UP000631670"/>
    </source>
</evidence>
<feature type="repeat" description="WD" evidence="3">
    <location>
        <begin position="1113"/>
        <end position="1154"/>
    </location>
</feature>
<feature type="domain" description="Novel STAND NTPase 1" evidence="6">
    <location>
        <begin position="72"/>
        <end position="487"/>
    </location>
</feature>
<feature type="repeat" description="WD" evidence="3">
    <location>
        <begin position="1159"/>
        <end position="1200"/>
    </location>
</feature>
<evidence type="ECO:0000259" key="6">
    <source>
        <dbReference type="Pfam" id="PF20703"/>
    </source>
</evidence>
<dbReference type="Pfam" id="PF00400">
    <property type="entry name" value="WD40"/>
    <property type="match status" value="13"/>
</dbReference>
<dbReference type="PROSITE" id="PS00678">
    <property type="entry name" value="WD_REPEATS_1"/>
    <property type="match status" value="10"/>
</dbReference>
<dbReference type="InterPro" id="IPR020472">
    <property type="entry name" value="WD40_PAC1"/>
</dbReference>
<dbReference type="InterPro" id="IPR027417">
    <property type="entry name" value="P-loop_NTPase"/>
</dbReference>
<keyword evidence="8" id="KW-1185">Reference proteome</keyword>
<proteinExistence type="predicted"/>
<feature type="repeat" description="WD" evidence="3">
    <location>
        <begin position="804"/>
        <end position="837"/>
    </location>
</feature>
<feature type="transmembrane region" description="Helical" evidence="5">
    <location>
        <begin position="535"/>
        <end position="554"/>
    </location>
</feature>
<dbReference type="InterPro" id="IPR011047">
    <property type="entry name" value="Quinoprotein_ADH-like_sf"/>
</dbReference>
<organism evidence="7 8">
    <name type="scientific">Amycolatopsis lexingtonensis</name>
    <dbReference type="NCBI Taxonomy" id="218822"/>
    <lineage>
        <taxon>Bacteria</taxon>
        <taxon>Bacillati</taxon>
        <taxon>Actinomycetota</taxon>
        <taxon>Actinomycetes</taxon>
        <taxon>Pseudonocardiales</taxon>
        <taxon>Pseudonocardiaceae</taxon>
        <taxon>Amycolatopsis</taxon>
    </lineage>
</organism>
<evidence type="ECO:0000256" key="1">
    <source>
        <dbReference type="ARBA" id="ARBA00022574"/>
    </source>
</evidence>
<keyword evidence="5" id="KW-0812">Transmembrane</keyword>